<evidence type="ECO:0000256" key="5">
    <source>
        <dbReference type="ARBA" id="ARBA00022692"/>
    </source>
</evidence>
<dbReference type="SUPFAM" id="SSF50156">
    <property type="entry name" value="PDZ domain-like"/>
    <property type="match status" value="1"/>
</dbReference>
<comment type="subcellular location">
    <subcellularLocation>
        <location evidence="2">Membrane</location>
        <topology evidence="2">Multi-pass membrane protein</topology>
    </subcellularLocation>
</comment>
<feature type="transmembrane region" description="Helical" evidence="11">
    <location>
        <begin position="144"/>
        <end position="169"/>
    </location>
</feature>
<keyword evidence="15" id="KW-1185">Reference proteome</keyword>
<comment type="caution">
    <text evidence="14">The sequence shown here is derived from an EMBL/GenBank/DDBJ whole genome shotgun (WGS) entry which is preliminary data.</text>
</comment>
<reference evidence="15" key="1">
    <citation type="journal article" date="2019" name="Int. J. Syst. Evol. Microbiol.">
        <title>The Global Catalogue of Microorganisms (GCM) 10K type strain sequencing project: providing services to taxonomists for standard genome sequencing and annotation.</title>
        <authorList>
            <consortium name="The Broad Institute Genomics Platform"/>
            <consortium name="The Broad Institute Genome Sequencing Center for Infectious Disease"/>
            <person name="Wu L."/>
            <person name="Ma J."/>
        </authorList>
    </citation>
    <scope>NUCLEOTIDE SEQUENCE [LARGE SCALE GENOMIC DNA]</scope>
    <source>
        <strain evidence="15">CGMCC 1.12477</strain>
    </source>
</reference>
<protein>
    <submittedName>
        <fullName evidence="14">M50 family metallopeptidase</fullName>
    </submittedName>
</protein>
<feature type="domain" description="Peptidase M50" evidence="12">
    <location>
        <begin position="13"/>
        <end position="409"/>
    </location>
</feature>
<dbReference type="InterPro" id="IPR004387">
    <property type="entry name" value="Pept_M50_Zn"/>
</dbReference>
<evidence type="ECO:0000256" key="9">
    <source>
        <dbReference type="ARBA" id="ARBA00023049"/>
    </source>
</evidence>
<accession>A0ABW4TKM5</accession>
<dbReference type="RefSeq" id="WP_343915519.1">
    <property type="nucleotide sequence ID" value="NZ_BAAAJT010000002.1"/>
</dbReference>
<evidence type="ECO:0000259" key="12">
    <source>
        <dbReference type="Pfam" id="PF02163"/>
    </source>
</evidence>
<comment type="cofactor">
    <cofactor evidence="1">
        <name>Zn(2+)</name>
        <dbReference type="ChEBI" id="CHEBI:29105"/>
    </cofactor>
</comment>
<dbReference type="PANTHER" id="PTHR42837:SF2">
    <property type="entry name" value="MEMBRANE METALLOPROTEASE ARASP2, CHLOROPLASTIC-RELATED"/>
    <property type="match status" value="1"/>
</dbReference>
<dbReference type="InterPro" id="IPR041489">
    <property type="entry name" value="PDZ_6"/>
</dbReference>
<dbReference type="CDD" id="cd06163">
    <property type="entry name" value="S2P-M50_PDZ_RseP-like"/>
    <property type="match status" value="1"/>
</dbReference>
<evidence type="ECO:0000256" key="6">
    <source>
        <dbReference type="ARBA" id="ARBA00022801"/>
    </source>
</evidence>
<evidence type="ECO:0000256" key="2">
    <source>
        <dbReference type="ARBA" id="ARBA00004141"/>
    </source>
</evidence>
<feature type="transmembrane region" description="Helical" evidence="11">
    <location>
        <begin position="366"/>
        <end position="385"/>
    </location>
</feature>
<evidence type="ECO:0000256" key="1">
    <source>
        <dbReference type="ARBA" id="ARBA00001947"/>
    </source>
</evidence>
<evidence type="ECO:0000256" key="8">
    <source>
        <dbReference type="ARBA" id="ARBA00022989"/>
    </source>
</evidence>
<dbReference type="EMBL" id="JBHUGD010000001">
    <property type="protein sequence ID" value="MFD1945581.1"/>
    <property type="molecule type" value="Genomic_DNA"/>
</dbReference>
<evidence type="ECO:0000313" key="14">
    <source>
        <dbReference type="EMBL" id="MFD1945581.1"/>
    </source>
</evidence>
<evidence type="ECO:0000256" key="3">
    <source>
        <dbReference type="ARBA" id="ARBA00007931"/>
    </source>
</evidence>
<dbReference type="CDD" id="cd23081">
    <property type="entry name" value="cpPDZ_EcRseP-like"/>
    <property type="match status" value="1"/>
</dbReference>
<gene>
    <name evidence="14" type="ORF">ACFSDE_02170</name>
</gene>
<keyword evidence="10 11" id="KW-0472">Membrane</keyword>
<dbReference type="InterPro" id="IPR008915">
    <property type="entry name" value="Peptidase_M50"/>
</dbReference>
<keyword evidence="6" id="KW-0378">Hydrolase</keyword>
<feature type="transmembrane region" description="Helical" evidence="11">
    <location>
        <begin position="427"/>
        <end position="449"/>
    </location>
</feature>
<feature type="transmembrane region" description="Helical" evidence="11">
    <location>
        <begin position="6"/>
        <end position="24"/>
    </location>
</feature>
<organism evidence="14 15">
    <name type="scientific">Nocardioides aestuarii</name>
    <dbReference type="NCBI Taxonomy" id="252231"/>
    <lineage>
        <taxon>Bacteria</taxon>
        <taxon>Bacillati</taxon>
        <taxon>Actinomycetota</taxon>
        <taxon>Actinomycetes</taxon>
        <taxon>Propionibacteriales</taxon>
        <taxon>Nocardioidaceae</taxon>
        <taxon>Nocardioides</taxon>
    </lineage>
</organism>
<dbReference type="Pfam" id="PF02163">
    <property type="entry name" value="Peptidase_M50"/>
    <property type="match status" value="1"/>
</dbReference>
<proteinExistence type="inferred from homology"/>
<dbReference type="InterPro" id="IPR036034">
    <property type="entry name" value="PDZ_sf"/>
</dbReference>
<evidence type="ECO:0000256" key="4">
    <source>
        <dbReference type="ARBA" id="ARBA00022670"/>
    </source>
</evidence>
<evidence type="ECO:0000313" key="15">
    <source>
        <dbReference type="Proteomes" id="UP001597351"/>
    </source>
</evidence>
<evidence type="ECO:0000256" key="10">
    <source>
        <dbReference type="ARBA" id="ARBA00023136"/>
    </source>
</evidence>
<keyword evidence="4" id="KW-0645">Protease</keyword>
<name>A0ABW4TKM5_9ACTN</name>
<evidence type="ECO:0000256" key="7">
    <source>
        <dbReference type="ARBA" id="ARBA00022833"/>
    </source>
</evidence>
<evidence type="ECO:0000259" key="13">
    <source>
        <dbReference type="Pfam" id="PF17820"/>
    </source>
</evidence>
<dbReference type="Proteomes" id="UP001597351">
    <property type="component" value="Unassembled WGS sequence"/>
</dbReference>
<dbReference type="Pfam" id="PF17820">
    <property type="entry name" value="PDZ_6"/>
    <property type="match status" value="1"/>
</dbReference>
<keyword evidence="7" id="KW-0862">Zinc</keyword>
<keyword evidence="5 11" id="KW-0812">Transmembrane</keyword>
<comment type="similarity">
    <text evidence="3">Belongs to the peptidase M50B family.</text>
</comment>
<sequence length="455" mass="49007">MTAVFYTLGVLIFVVAILASIGLHEFGHMIPAKKFGGKVTQWFIGFGPTVWSKQIGETEYGLKAIPLGGYVKIVGMLPPGADELDEDRDHPVYDEDGERVVRVRKSNTGLFTQLISDARAAEWEHVKPGDEDRLFYKMAWWKKVIVMAGGPTVNILIAFLIFLPVFAFYGNAGDLRTQTTVAEVAPCLVPAAEDGRACSAEELRDNPTPAAAAGIEPGDRFVSFNGTPVTTWDALQRQVRANDDGKAVIVLERDGEQRTVTTNTTAQMRPTSMEDDTLTQVGFLGVVPEVELGTGGPLYTLEQMGTMTVDSLHALATLPVKVWDVGQAIVGLEERDPNGPVSIVGGGRLAGETVAHDGFPVLEKTIFLLMLVAGFNFFIGMFNFVPLLPLDGGHIAGALAEAVRRAAARLRGRPDPGYVDVAKLLPVAYVVASVLLVFGLVLIVGDLVVPLHLES</sequence>
<keyword evidence="9" id="KW-0482">Metalloprotease</keyword>
<keyword evidence="8 11" id="KW-1133">Transmembrane helix</keyword>
<dbReference type="PANTHER" id="PTHR42837">
    <property type="entry name" value="REGULATOR OF SIGMA-E PROTEASE RSEP"/>
    <property type="match status" value="1"/>
</dbReference>
<feature type="domain" description="PDZ" evidence="13">
    <location>
        <begin position="208"/>
        <end position="253"/>
    </location>
</feature>
<evidence type="ECO:0000256" key="11">
    <source>
        <dbReference type="SAM" id="Phobius"/>
    </source>
</evidence>
<dbReference type="Gene3D" id="2.30.42.10">
    <property type="match status" value="1"/>
</dbReference>